<dbReference type="Proteomes" id="UP001333110">
    <property type="component" value="Unassembled WGS sequence"/>
</dbReference>
<evidence type="ECO:0000313" key="3">
    <source>
        <dbReference type="Proteomes" id="UP001333110"/>
    </source>
</evidence>
<keyword evidence="3" id="KW-1185">Reference proteome</keyword>
<organism evidence="2 3">
    <name type="scientific">Mycteria americana</name>
    <name type="common">Wood stork</name>
    <dbReference type="NCBI Taxonomy" id="33587"/>
    <lineage>
        <taxon>Eukaryota</taxon>
        <taxon>Metazoa</taxon>
        <taxon>Chordata</taxon>
        <taxon>Craniata</taxon>
        <taxon>Vertebrata</taxon>
        <taxon>Euteleostomi</taxon>
        <taxon>Archelosauria</taxon>
        <taxon>Archosauria</taxon>
        <taxon>Dinosauria</taxon>
        <taxon>Saurischia</taxon>
        <taxon>Theropoda</taxon>
        <taxon>Coelurosauria</taxon>
        <taxon>Aves</taxon>
        <taxon>Neognathae</taxon>
        <taxon>Neoaves</taxon>
        <taxon>Aequornithes</taxon>
        <taxon>Ciconiiformes</taxon>
        <taxon>Ciconiidae</taxon>
        <taxon>Mycteria</taxon>
    </lineage>
</organism>
<protein>
    <submittedName>
        <fullName evidence="2">Uncharacterized protein</fullName>
    </submittedName>
</protein>
<name>A0AAN7PF57_MYCAM</name>
<accession>A0AAN7PF57</accession>
<comment type="caution">
    <text evidence="2">The sequence shown here is derived from an EMBL/GenBank/DDBJ whole genome shotgun (WGS) entry which is preliminary data.</text>
</comment>
<gene>
    <name evidence="2" type="ORF">QYF61_005224</name>
</gene>
<evidence type="ECO:0000313" key="2">
    <source>
        <dbReference type="EMBL" id="KAK4829555.1"/>
    </source>
</evidence>
<dbReference type="AlphaFoldDB" id="A0AAN7PF57"/>
<proteinExistence type="predicted"/>
<evidence type="ECO:0000256" key="1">
    <source>
        <dbReference type="SAM" id="MobiDB-lite"/>
    </source>
</evidence>
<feature type="region of interest" description="Disordered" evidence="1">
    <location>
        <begin position="146"/>
        <end position="172"/>
    </location>
</feature>
<dbReference type="EMBL" id="JAUNZN010000001">
    <property type="protein sequence ID" value="KAK4829555.1"/>
    <property type="molecule type" value="Genomic_DNA"/>
</dbReference>
<reference evidence="2 3" key="1">
    <citation type="journal article" date="2023" name="J. Hered.">
        <title>Chromosome-level genome of the wood stork (Mycteria americana) provides insight into avian chromosome evolution.</title>
        <authorList>
            <person name="Flamio R. Jr."/>
            <person name="Ramstad K.M."/>
        </authorList>
    </citation>
    <scope>NUCLEOTIDE SEQUENCE [LARGE SCALE GENOMIC DNA]</scope>
    <source>
        <strain evidence="2">JAX WOST 10</strain>
    </source>
</reference>
<sequence length="496" mass="54340">MTHRRVQQAEPAMENHGMVWVGRDLKDHLVQHPCHGQGHLPLDQVAQSPIQPGLEHFQGWGIHNFSGQLVPVPHHPHTSELGKWLSAPCPLMLRICASTRGPGGAPKLPAEWHSRAHLCTLNHRITESYRLEKTFKIIESNHKPNTAKNHHYTMSLSTSSKRPLNTSRDGDSTTSLGSLFQCLITLSSKPPLAQLEAISSCPITCYLGEETDPHLSTTSFQVVVESDKVSPQPPFLQAKQSQLPQPLLIRLLLQTLHQLRCPSLYALQHLNIPLVVGGPKLNTVFEVRPHQCRVQGHNHFPSPAGHAIFDTGQDAIGLLGRLGTLLAHIQAAVNQHPQVLLCQAAFQPLFPKPVALHGVAVAQVQDLALGLVKPHTIHPSPSIQPVQVPLQSLPTLQQINTPTQLGVVCKLTESALDPFVQIIDKDVKQNWPQHRALGNTACDRPPTGVNSIHHHSLGPAVQPVLYPAKSTPVQAMSSQFLQENAVGNRVKGFTEV</sequence>